<reference evidence="2 3" key="1">
    <citation type="submission" date="2021-05" db="EMBL/GenBank/DDBJ databases">
        <title>Molecular characterization for Shewanella algae harboring chromosomal blaOXA-55-like strains isolated from clinical and environment sample.</title>
        <authorList>
            <person name="Ohama Y."/>
            <person name="Aoki K."/>
            <person name="Harada S."/>
            <person name="Moriya K."/>
            <person name="Ishii Y."/>
            <person name="Tateda K."/>
        </authorList>
    </citation>
    <scope>NUCLEOTIDE SEQUENCE [LARGE SCALE GENOMIC DNA]</scope>
    <source>
        <strain evidence="2 3">LMG 23746</strain>
    </source>
</reference>
<evidence type="ECO:0000313" key="2">
    <source>
        <dbReference type="EMBL" id="GIU41479.1"/>
    </source>
</evidence>
<proteinExistence type="predicted"/>
<name>A0ABQ4P1W5_9GAMM</name>
<feature type="coiled-coil region" evidence="1">
    <location>
        <begin position="5"/>
        <end position="46"/>
    </location>
</feature>
<protein>
    <recommendedName>
        <fullName evidence="4">Flagellar FliJ protein</fullName>
    </recommendedName>
</protein>
<dbReference type="Proteomes" id="UP000761574">
    <property type="component" value="Unassembled WGS sequence"/>
</dbReference>
<gene>
    <name evidence="2" type="ORF">TUM4630_00160</name>
</gene>
<dbReference type="Pfam" id="PF02050">
    <property type="entry name" value="FliJ"/>
    <property type="match status" value="1"/>
</dbReference>
<organism evidence="2 3">
    <name type="scientific">Shewanella algidipiscicola</name>
    <dbReference type="NCBI Taxonomy" id="614070"/>
    <lineage>
        <taxon>Bacteria</taxon>
        <taxon>Pseudomonadati</taxon>
        <taxon>Pseudomonadota</taxon>
        <taxon>Gammaproteobacteria</taxon>
        <taxon>Alteromonadales</taxon>
        <taxon>Shewanellaceae</taxon>
        <taxon>Shewanella</taxon>
    </lineage>
</organism>
<dbReference type="InterPro" id="IPR012823">
    <property type="entry name" value="Flagell_FliJ"/>
</dbReference>
<evidence type="ECO:0000313" key="3">
    <source>
        <dbReference type="Proteomes" id="UP000761574"/>
    </source>
</evidence>
<sequence length="144" mass="17005">MRQRQRQLSRLCQQEEKKLAQLGQKRDEALRRMLQAQQQHQALSEMISDYSGRQYGSHPLLWQNATQMAQALEPMKSKLAQQQTLLQHEQARVDNLWRKQLGRQQGLKWLQQQTKEALLEQSMRQEQATLDDMAGFYTRGNVSR</sequence>
<keyword evidence="1" id="KW-0175">Coiled coil</keyword>
<dbReference type="RefSeq" id="WP_119979258.1">
    <property type="nucleotide sequence ID" value="NZ_BPFB01000001.1"/>
</dbReference>
<comment type="caution">
    <text evidence="2">The sequence shown here is derived from an EMBL/GenBank/DDBJ whole genome shotgun (WGS) entry which is preliminary data.</text>
</comment>
<keyword evidence="3" id="KW-1185">Reference proteome</keyword>
<evidence type="ECO:0008006" key="4">
    <source>
        <dbReference type="Google" id="ProtNLM"/>
    </source>
</evidence>
<dbReference type="EMBL" id="BPFB01000001">
    <property type="protein sequence ID" value="GIU41479.1"/>
    <property type="molecule type" value="Genomic_DNA"/>
</dbReference>
<evidence type="ECO:0000256" key="1">
    <source>
        <dbReference type="SAM" id="Coils"/>
    </source>
</evidence>
<accession>A0ABQ4P1W5</accession>